<dbReference type="GO" id="GO:0005886">
    <property type="term" value="C:plasma membrane"/>
    <property type="evidence" value="ECO:0007669"/>
    <property type="project" value="UniProtKB-SubCell"/>
</dbReference>
<evidence type="ECO:0000256" key="5">
    <source>
        <dbReference type="ARBA" id="ARBA00022989"/>
    </source>
</evidence>
<dbReference type="AlphaFoldDB" id="A0A6L5X6M7"/>
<dbReference type="PROSITE" id="PS50850">
    <property type="entry name" value="MFS"/>
    <property type="match status" value="1"/>
</dbReference>
<feature type="transmembrane region" description="Helical" evidence="7">
    <location>
        <begin position="30"/>
        <end position="53"/>
    </location>
</feature>
<evidence type="ECO:0000256" key="2">
    <source>
        <dbReference type="ARBA" id="ARBA00022448"/>
    </source>
</evidence>
<dbReference type="PANTHER" id="PTHR23517">
    <property type="entry name" value="RESISTANCE PROTEIN MDTM, PUTATIVE-RELATED-RELATED"/>
    <property type="match status" value="1"/>
</dbReference>
<keyword evidence="10" id="KW-1185">Reference proteome</keyword>
<evidence type="ECO:0000256" key="4">
    <source>
        <dbReference type="ARBA" id="ARBA00022692"/>
    </source>
</evidence>
<sequence>MNPEWDFGNMTETGSMKIFSQYKGLGRENFILFVGKIVTNLGAMIWPMMTLILNRKLGLDATQTALFFIITGFMFLPANIWGGQLADRFSKKKIIILCDVVSIVSFVISGFLPLTLYTLCVTLTGAFFQTLEGPVYQAMVADITPSDKREQAFSLLYMGGNIGLILSPTIAGILFDHYLWLCFVISGVSISVSTVLIAFFIKDTTERIRKNPGKRLRGRMGIF</sequence>
<dbReference type="SUPFAM" id="SSF103473">
    <property type="entry name" value="MFS general substrate transporter"/>
    <property type="match status" value="1"/>
</dbReference>
<feature type="transmembrane region" description="Helical" evidence="7">
    <location>
        <begin position="94"/>
        <end position="119"/>
    </location>
</feature>
<comment type="caution">
    <text evidence="9">The sequence shown here is derived from an EMBL/GenBank/DDBJ whole genome shotgun (WGS) entry which is preliminary data.</text>
</comment>
<dbReference type="Gene3D" id="1.20.1250.20">
    <property type="entry name" value="MFS general substrate transporter like domains"/>
    <property type="match status" value="1"/>
</dbReference>
<dbReference type="InterPro" id="IPR050171">
    <property type="entry name" value="MFS_Transporters"/>
</dbReference>
<protein>
    <submittedName>
        <fullName evidence="9">MFS transporter</fullName>
    </submittedName>
</protein>
<keyword evidence="4 7" id="KW-0812">Transmembrane</keyword>
<dbReference type="RefSeq" id="WP_154525494.1">
    <property type="nucleotide sequence ID" value="NZ_VULZ01000008.1"/>
</dbReference>
<keyword evidence="2" id="KW-0813">Transport</keyword>
<accession>A0A6L5X6M7</accession>
<feature type="transmembrane region" description="Helical" evidence="7">
    <location>
        <begin position="152"/>
        <end position="171"/>
    </location>
</feature>
<feature type="transmembrane region" description="Helical" evidence="7">
    <location>
        <begin position="177"/>
        <end position="201"/>
    </location>
</feature>
<feature type="domain" description="Major facilitator superfamily (MFS) profile" evidence="8">
    <location>
        <begin position="28"/>
        <end position="223"/>
    </location>
</feature>
<dbReference type="InterPro" id="IPR020846">
    <property type="entry name" value="MFS_dom"/>
</dbReference>
<evidence type="ECO:0000313" key="9">
    <source>
        <dbReference type="EMBL" id="MSS15043.1"/>
    </source>
</evidence>
<evidence type="ECO:0000256" key="3">
    <source>
        <dbReference type="ARBA" id="ARBA00022475"/>
    </source>
</evidence>
<evidence type="ECO:0000256" key="6">
    <source>
        <dbReference type="ARBA" id="ARBA00023136"/>
    </source>
</evidence>
<dbReference type="EMBL" id="VULZ01000008">
    <property type="protein sequence ID" value="MSS15043.1"/>
    <property type="molecule type" value="Genomic_DNA"/>
</dbReference>
<name>A0A6L5X6M7_9FIRM</name>
<dbReference type="InterPro" id="IPR011701">
    <property type="entry name" value="MFS"/>
</dbReference>
<evidence type="ECO:0000313" key="10">
    <source>
        <dbReference type="Proteomes" id="UP000481852"/>
    </source>
</evidence>
<evidence type="ECO:0000259" key="8">
    <source>
        <dbReference type="PROSITE" id="PS50850"/>
    </source>
</evidence>
<evidence type="ECO:0000256" key="1">
    <source>
        <dbReference type="ARBA" id="ARBA00004651"/>
    </source>
</evidence>
<dbReference type="Pfam" id="PF07690">
    <property type="entry name" value="MFS_1"/>
    <property type="match status" value="1"/>
</dbReference>
<evidence type="ECO:0000256" key="7">
    <source>
        <dbReference type="SAM" id="Phobius"/>
    </source>
</evidence>
<gene>
    <name evidence="9" type="ORF">FYJ35_08315</name>
</gene>
<keyword evidence="6 7" id="KW-0472">Membrane</keyword>
<comment type="subcellular location">
    <subcellularLocation>
        <location evidence="1">Cell membrane</location>
        <topology evidence="1">Multi-pass membrane protein</topology>
    </subcellularLocation>
</comment>
<feature type="transmembrane region" description="Helical" evidence="7">
    <location>
        <begin position="65"/>
        <end position="82"/>
    </location>
</feature>
<dbReference type="GO" id="GO:0022857">
    <property type="term" value="F:transmembrane transporter activity"/>
    <property type="evidence" value="ECO:0007669"/>
    <property type="project" value="InterPro"/>
</dbReference>
<dbReference type="InterPro" id="IPR036259">
    <property type="entry name" value="MFS_trans_sf"/>
</dbReference>
<reference evidence="9 10" key="1">
    <citation type="submission" date="2019-08" db="EMBL/GenBank/DDBJ databases">
        <title>In-depth cultivation of the pig gut microbiome towards novel bacterial diversity and tailored functional studies.</title>
        <authorList>
            <person name="Wylensek D."/>
            <person name="Hitch T.C.A."/>
            <person name="Clavel T."/>
        </authorList>
    </citation>
    <scope>NUCLEOTIDE SEQUENCE [LARGE SCALE GENOMIC DNA]</scope>
    <source>
        <strain evidence="9 10">Oil+RF-744-WCA-WT-11</strain>
    </source>
</reference>
<keyword evidence="3" id="KW-1003">Cell membrane</keyword>
<dbReference type="Proteomes" id="UP000481852">
    <property type="component" value="Unassembled WGS sequence"/>
</dbReference>
<proteinExistence type="predicted"/>
<organism evidence="9 10">
    <name type="scientific">Porcincola intestinalis</name>
    <dbReference type="NCBI Taxonomy" id="2606632"/>
    <lineage>
        <taxon>Bacteria</taxon>
        <taxon>Bacillati</taxon>
        <taxon>Bacillota</taxon>
        <taxon>Clostridia</taxon>
        <taxon>Lachnospirales</taxon>
        <taxon>Lachnospiraceae</taxon>
        <taxon>Porcincola</taxon>
    </lineage>
</organism>
<keyword evidence="5 7" id="KW-1133">Transmembrane helix</keyword>